<dbReference type="SMART" id="SM00355">
    <property type="entry name" value="ZnF_C2H2"/>
    <property type="match status" value="4"/>
</dbReference>
<proteinExistence type="predicted"/>
<dbReference type="EMBL" id="CAJZBQ010000021">
    <property type="protein sequence ID" value="CAG9318696.1"/>
    <property type="molecule type" value="Genomic_DNA"/>
</dbReference>
<gene>
    <name evidence="7" type="ORF">BSTOLATCC_MIC22066</name>
</gene>
<organism evidence="7 8">
    <name type="scientific">Blepharisma stoltei</name>
    <dbReference type="NCBI Taxonomy" id="1481888"/>
    <lineage>
        <taxon>Eukaryota</taxon>
        <taxon>Sar</taxon>
        <taxon>Alveolata</taxon>
        <taxon>Ciliophora</taxon>
        <taxon>Postciliodesmatophora</taxon>
        <taxon>Heterotrichea</taxon>
        <taxon>Heterotrichida</taxon>
        <taxon>Blepharismidae</taxon>
        <taxon>Blepharisma</taxon>
    </lineage>
</organism>
<keyword evidence="3 5" id="KW-0863">Zinc-finger</keyword>
<evidence type="ECO:0000259" key="6">
    <source>
        <dbReference type="PROSITE" id="PS50157"/>
    </source>
</evidence>
<sequence>MQRLAAELDTTILPRPFFLITTELDGNPPSKTYKCDSCDLSFQSFFALKIHKYSDQESSSLLSSGVSLKTPTSPISAPTKCSFNQILGQEEIIKTNKIEAFQCTECKKEFKNSKGLQQHVGKVHDLDNKQAHCHICLKKFRHKHAVKFHISQVHEKTTRISCEYCKKTLYNKYLLEDHAIRCPMKTELYQ</sequence>
<evidence type="ECO:0000256" key="5">
    <source>
        <dbReference type="PROSITE-ProRule" id="PRU00042"/>
    </source>
</evidence>
<dbReference type="GO" id="GO:0008270">
    <property type="term" value="F:zinc ion binding"/>
    <property type="evidence" value="ECO:0007669"/>
    <property type="project" value="UniProtKB-KW"/>
</dbReference>
<dbReference type="Proteomes" id="UP001162131">
    <property type="component" value="Unassembled WGS sequence"/>
</dbReference>
<keyword evidence="8" id="KW-1185">Reference proteome</keyword>
<dbReference type="InterPro" id="IPR013087">
    <property type="entry name" value="Znf_C2H2_type"/>
</dbReference>
<evidence type="ECO:0000256" key="1">
    <source>
        <dbReference type="ARBA" id="ARBA00022723"/>
    </source>
</evidence>
<dbReference type="Gene3D" id="3.30.160.60">
    <property type="entry name" value="Classic Zinc Finger"/>
    <property type="match status" value="2"/>
</dbReference>
<evidence type="ECO:0000313" key="7">
    <source>
        <dbReference type="EMBL" id="CAG9318696.1"/>
    </source>
</evidence>
<dbReference type="PROSITE" id="PS00028">
    <property type="entry name" value="ZINC_FINGER_C2H2_1"/>
    <property type="match status" value="2"/>
</dbReference>
<dbReference type="SUPFAM" id="SSF57667">
    <property type="entry name" value="beta-beta-alpha zinc fingers"/>
    <property type="match status" value="1"/>
</dbReference>
<evidence type="ECO:0000256" key="2">
    <source>
        <dbReference type="ARBA" id="ARBA00022737"/>
    </source>
</evidence>
<evidence type="ECO:0000256" key="4">
    <source>
        <dbReference type="ARBA" id="ARBA00022833"/>
    </source>
</evidence>
<dbReference type="PANTHER" id="PTHR24379">
    <property type="entry name" value="KRAB AND ZINC FINGER DOMAIN-CONTAINING"/>
    <property type="match status" value="1"/>
</dbReference>
<protein>
    <recommendedName>
        <fullName evidence="6">C2H2-type domain-containing protein</fullName>
    </recommendedName>
</protein>
<evidence type="ECO:0000256" key="3">
    <source>
        <dbReference type="ARBA" id="ARBA00022771"/>
    </source>
</evidence>
<dbReference type="PANTHER" id="PTHR24379:SF121">
    <property type="entry name" value="C2H2-TYPE DOMAIN-CONTAINING PROTEIN"/>
    <property type="match status" value="1"/>
</dbReference>
<accession>A0AAU9ISV6</accession>
<keyword evidence="4" id="KW-0862">Zinc</keyword>
<keyword evidence="1" id="KW-0479">Metal-binding</keyword>
<dbReference type="InterPro" id="IPR036236">
    <property type="entry name" value="Znf_C2H2_sf"/>
</dbReference>
<name>A0AAU9ISV6_9CILI</name>
<dbReference type="PROSITE" id="PS50157">
    <property type="entry name" value="ZINC_FINGER_C2H2_2"/>
    <property type="match status" value="1"/>
</dbReference>
<comment type="caution">
    <text evidence="7">The sequence shown here is derived from an EMBL/GenBank/DDBJ whole genome shotgun (WGS) entry which is preliminary data.</text>
</comment>
<evidence type="ECO:0000313" key="8">
    <source>
        <dbReference type="Proteomes" id="UP001162131"/>
    </source>
</evidence>
<dbReference type="Pfam" id="PF13894">
    <property type="entry name" value="zf-C2H2_4"/>
    <property type="match status" value="1"/>
</dbReference>
<reference evidence="7" key="1">
    <citation type="submission" date="2021-09" db="EMBL/GenBank/DDBJ databases">
        <authorList>
            <consortium name="AG Swart"/>
            <person name="Singh M."/>
            <person name="Singh A."/>
            <person name="Seah K."/>
            <person name="Emmerich C."/>
        </authorList>
    </citation>
    <scope>NUCLEOTIDE SEQUENCE</scope>
    <source>
        <strain evidence="7">ATCC30299</strain>
    </source>
</reference>
<keyword evidence="2" id="KW-0677">Repeat</keyword>
<dbReference type="AlphaFoldDB" id="A0AAU9ISV6"/>
<feature type="domain" description="C2H2-type" evidence="6">
    <location>
        <begin position="101"/>
        <end position="129"/>
    </location>
</feature>